<gene>
    <name evidence="1" type="ORF">D5086_017389</name>
</gene>
<dbReference type="Proteomes" id="UP000309997">
    <property type="component" value="Unassembled WGS sequence"/>
</dbReference>
<keyword evidence="2" id="KW-1185">Reference proteome</keyword>
<sequence length="273" mass="31191">MGVPLPVFYHLKTKEPLMNEETIDDIKSISSSSWFAMLGKGDDPRFLADLYLEGTDQHHGLFQSSLITSIATKGCKMRKSLGNVVDPHAIIEGGRNSKEAPGYGADVMQLWVSSVNYIGDVMIEPQVFWQMSDIYWKLRGTLRYLLGNLHDWEADNAISYNDLPMFDKHTLFQLENVVKTIRESYDYQFFKTFQVEMLKHVKDEIIESIPYTGEYLVQGSDRVWIGVSRAQGVKCERCWNYTPQVGSSTEHPTLYGHCYKVVVDQPEPAETTD</sequence>
<reference evidence="1 2" key="1">
    <citation type="journal article" date="2024" name="Plant Biotechnol. J.">
        <title>Genome and CRISPR/Cas9 system of a widespread forest tree (Populus alba) in the world.</title>
        <authorList>
            <person name="Liu Y.J."/>
            <person name="Jiang P.F."/>
            <person name="Han X.M."/>
            <person name="Li X.Y."/>
            <person name="Wang H.M."/>
            <person name="Wang Y.J."/>
            <person name="Wang X.X."/>
            <person name="Zeng Q.Y."/>
        </authorList>
    </citation>
    <scope>NUCLEOTIDE SEQUENCE [LARGE SCALE GENOMIC DNA]</scope>
    <source>
        <strain evidence="2">cv. PAL-ZL1</strain>
    </source>
</reference>
<proteinExistence type="predicted"/>
<organism evidence="1 2">
    <name type="scientific">Populus alba</name>
    <name type="common">White poplar</name>
    <dbReference type="NCBI Taxonomy" id="43335"/>
    <lineage>
        <taxon>Eukaryota</taxon>
        <taxon>Viridiplantae</taxon>
        <taxon>Streptophyta</taxon>
        <taxon>Embryophyta</taxon>
        <taxon>Tracheophyta</taxon>
        <taxon>Spermatophyta</taxon>
        <taxon>Magnoliopsida</taxon>
        <taxon>eudicotyledons</taxon>
        <taxon>Gunneridae</taxon>
        <taxon>Pentapetalae</taxon>
        <taxon>rosids</taxon>
        <taxon>fabids</taxon>
        <taxon>Malpighiales</taxon>
        <taxon>Salicaceae</taxon>
        <taxon>Saliceae</taxon>
        <taxon>Populus</taxon>
    </lineage>
</organism>
<comment type="caution">
    <text evidence="1">The sequence shown here is derived from an EMBL/GenBank/DDBJ whole genome shotgun (WGS) entry which is preliminary data.</text>
</comment>
<protein>
    <submittedName>
        <fullName evidence="1">Uncharacterized protein</fullName>
    </submittedName>
</protein>
<dbReference type="EMBL" id="RCHU02000008">
    <property type="protein sequence ID" value="KAL3583057.1"/>
    <property type="molecule type" value="Genomic_DNA"/>
</dbReference>
<accession>A0ACC4BY15</accession>
<evidence type="ECO:0000313" key="1">
    <source>
        <dbReference type="EMBL" id="KAL3583057.1"/>
    </source>
</evidence>
<name>A0ACC4BY15_POPAL</name>
<evidence type="ECO:0000313" key="2">
    <source>
        <dbReference type="Proteomes" id="UP000309997"/>
    </source>
</evidence>